<name>A0ACB1AZP7_MELEN</name>
<comment type="caution">
    <text evidence="1">The sequence shown here is derived from an EMBL/GenBank/DDBJ whole genome shotgun (WGS) entry which is preliminary data.</text>
</comment>
<keyword evidence="2" id="KW-1185">Reference proteome</keyword>
<evidence type="ECO:0000313" key="1">
    <source>
        <dbReference type="EMBL" id="CAK5108699.1"/>
    </source>
</evidence>
<sequence>MCVPTFDLSNILYPTLFSYILYLCYIFFFFVGVIFDFIHISSFLYCLTTAELGRNSISDVFFLSDFRKKI</sequence>
<evidence type="ECO:0000313" key="2">
    <source>
        <dbReference type="Proteomes" id="UP001497535"/>
    </source>
</evidence>
<reference evidence="1" key="1">
    <citation type="submission" date="2023-11" db="EMBL/GenBank/DDBJ databases">
        <authorList>
            <person name="Poullet M."/>
        </authorList>
    </citation>
    <scope>NUCLEOTIDE SEQUENCE</scope>
    <source>
        <strain evidence="1">E1834</strain>
    </source>
</reference>
<protein>
    <submittedName>
        <fullName evidence="1">Uncharacterized protein</fullName>
    </submittedName>
</protein>
<dbReference type="EMBL" id="CAVMJV010000130">
    <property type="protein sequence ID" value="CAK5108699.1"/>
    <property type="molecule type" value="Genomic_DNA"/>
</dbReference>
<dbReference type="Proteomes" id="UP001497535">
    <property type="component" value="Unassembled WGS sequence"/>
</dbReference>
<gene>
    <name evidence="1" type="ORF">MENTE1834_LOCUS44006</name>
</gene>
<proteinExistence type="predicted"/>
<organism evidence="1 2">
    <name type="scientific">Meloidogyne enterolobii</name>
    <name type="common">Root-knot nematode worm</name>
    <name type="synonym">Meloidogyne mayaguensis</name>
    <dbReference type="NCBI Taxonomy" id="390850"/>
    <lineage>
        <taxon>Eukaryota</taxon>
        <taxon>Metazoa</taxon>
        <taxon>Ecdysozoa</taxon>
        <taxon>Nematoda</taxon>
        <taxon>Chromadorea</taxon>
        <taxon>Rhabditida</taxon>
        <taxon>Tylenchina</taxon>
        <taxon>Tylenchomorpha</taxon>
        <taxon>Tylenchoidea</taxon>
        <taxon>Meloidogynidae</taxon>
        <taxon>Meloidogyninae</taxon>
        <taxon>Meloidogyne</taxon>
    </lineage>
</organism>
<accession>A0ACB1AZP7</accession>